<dbReference type="AlphaFoldDB" id="A0A6P7FJ96"/>
<evidence type="ECO:0000256" key="1">
    <source>
        <dbReference type="SAM" id="SignalP"/>
    </source>
</evidence>
<dbReference type="RefSeq" id="XP_028136164.1">
    <property type="nucleotide sequence ID" value="XM_028280363.1"/>
</dbReference>
<dbReference type="Gene3D" id="4.10.410.10">
    <property type="entry name" value="Pancreatic trypsin inhibitor Kunitz domain"/>
    <property type="match status" value="1"/>
</dbReference>
<accession>A0A6P7FJ96</accession>
<dbReference type="GO" id="GO:0004867">
    <property type="term" value="F:serine-type endopeptidase inhibitor activity"/>
    <property type="evidence" value="ECO:0007669"/>
    <property type="project" value="InterPro"/>
</dbReference>
<protein>
    <submittedName>
        <fullName evidence="2">Uncharacterized protein LOC114330919</fullName>
    </submittedName>
</protein>
<sequence>MKVVIFLLFFIAAVNTRFSCRDSLRSYSLVRSESEPFTVADCFLPIQGKVCYRLYGSCDAWTWDVKDSDCVKEVVGIGCRPSKNSFKSYEECALTARPVCNGIN</sequence>
<dbReference type="InParanoid" id="A0A6P7FJ96"/>
<feature type="signal peptide" evidence="1">
    <location>
        <begin position="1"/>
        <end position="16"/>
    </location>
</feature>
<organism evidence="2">
    <name type="scientific">Diabrotica virgifera virgifera</name>
    <name type="common">western corn rootworm</name>
    <dbReference type="NCBI Taxonomy" id="50390"/>
    <lineage>
        <taxon>Eukaryota</taxon>
        <taxon>Metazoa</taxon>
        <taxon>Ecdysozoa</taxon>
        <taxon>Arthropoda</taxon>
        <taxon>Hexapoda</taxon>
        <taxon>Insecta</taxon>
        <taxon>Pterygota</taxon>
        <taxon>Neoptera</taxon>
        <taxon>Endopterygota</taxon>
        <taxon>Coleoptera</taxon>
        <taxon>Polyphaga</taxon>
        <taxon>Cucujiformia</taxon>
        <taxon>Chrysomeloidea</taxon>
        <taxon>Chrysomelidae</taxon>
        <taxon>Galerucinae</taxon>
        <taxon>Diabroticina</taxon>
        <taxon>Diabroticites</taxon>
        <taxon>Diabrotica</taxon>
    </lineage>
</organism>
<dbReference type="InterPro" id="IPR036880">
    <property type="entry name" value="Kunitz_BPTI_sf"/>
</dbReference>
<reference evidence="2" key="1">
    <citation type="submission" date="2025-08" db="UniProtKB">
        <authorList>
            <consortium name="RefSeq"/>
        </authorList>
    </citation>
    <scope>IDENTIFICATION</scope>
    <source>
        <tissue evidence="2">Whole insect</tissue>
    </source>
</reference>
<name>A0A6P7FJ96_DIAVI</name>
<gene>
    <name evidence="2" type="primary">LOC114330919</name>
</gene>
<feature type="chain" id="PRO_5028327896" evidence="1">
    <location>
        <begin position="17"/>
        <end position="104"/>
    </location>
</feature>
<proteinExistence type="predicted"/>
<dbReference type="SUPFAM" id="SSF57362">
    <property type="entry name" value="BPTI-like"/>
    <property type="match status" value="1"/>
</dbReference>
<evidence type="ECO:0000313" key="2">
    <source>
        <dbReference type="RefSeq" id="XP_028136164.1"/>
    </source>
</evidence>
<keyword evidence="1" id="KW-0732">Signal</keyword>